<dbReference type="Proteomes" id="UP000619260">
    <property type="component" value="Unassembled WGS sequence"/>
</dbReference>
<comment type="caution">
    <text evidence="1">The sequence shown here is derived from an EMBL/GenBank/DDBJ whole genome shotgun (WGS) entry which is preliminary data.</text>
</comment>
<keyword evidence="2" id="KW-1185">Reference proteome</keyword>
<dbReference type="AlphaFoldDB" id="A0A8J3YID1"/>
<sequence length="84" mass="8267">MASIEEILGTLAQAQTAMTNAVAAAAGANQKAGQLQAQLAALGVRDKAAALNVAKGEIDKYRAYLAGGTELANAAVNAVKAVGG</sequence>
<evidence type="ECO:0000313" key="2">
    <source>
        <dbReference type="Proteomes" id="UP000619260"/>
    </source>
</evidence>
<proteinExistence type="predicted"/>
<evidence type="ECO:0000313" key="1">
    <source>
        <dbReference type="EMBL" id="GIJ45814.1"/>
    </source>
</evidence>
<reference evidence="1" key="1">
    <citation type="submission" date="2021-01" db="EMBL/GenBank/DDBJ databases">
        <title>Whole genome shotgun sequence of Virgisporangium aliadipatigenens NBRC 105644.</title>
        <authorList>
            <person name="Komaki H."/>
            <person name="Tamura T."/>
        </authorList>
    </citation>
    <scope>NUCLEOTIDE SEQUENCE</scope>
    <source>
        <strain evidence="1">NBRC 105644</strain>
    </source>
</reference>
<dbReference type="EMBL" id="BOPF01000008">
    <property type="protein sequence ID" value="GIJ45814.1"/>
    <property type="molecule type" value="Genomic_DNA"/>
</dbReference>
<name>A0A8J3YID1_9ACTN</name>
<organism evidence="1 2">
    <name type="scientific">Virgisporangium aliadipatigenens</name>
    <dbReference type="NCBI Taxonomy" id="741659"/>
    <lineage>
        <taxon>Bacteria</taxon>
        <taxon>Bacillati</taxon>
        <taxon>Actinomycetota</taxon>
        <taxon>Actinomycetes</taxon>
        <taxon>Micromonosporales</taxon>
        <taxon>Micromonosporaceae</taxon>
        <taxon>Virgisporangium</taxon>
    </lineage>
</organism>
<accession>A0A8J3YID1</accession>
<gene>
    <name evidence="1" type="ORF">Val02_27000</name>
</gene>
<protein>
    <submittedName>
        <fullName evidence="1">Uncharacterized protein</fullName>
    </submittedName>
</protein>
<dbReference type="RefSeq" id="WP_203899352.1">
    <property type="nucleotide sequence ID" value="NZ_BOPF01000008.1"/>
</dbReference>